<dbReference type="EMBL" id="FQYL01000032">
    <property type="protein sequence ID" value="SHJ32857.1"/>
    <property type="molecule type" value="Genomic_DNA"/>
</dbReference>
<proteinExistence type="predicted"/>
<reference evidence="3 4" key="1">
    <citation type="submission" date="2016-11" db="EMBL/GenBank/DDBJ databases">
        <authorList>
            <person name="Varghese N."/>
            <person name="Submissions S."/>
        </authorList>
    </citation>
    <scope>NUCLEOTIDE SEQUENCE [LARGE SCALE GENOMIC DNA]</scope>
    <source>
        <strain evidence="3 4">PA</strain>
    </source>
</reference>
<dbReference type="Proteomes" id="UP000184390">
    <property type="component" value="Unassembled WGS sequence"/>
</dbReference>
<comment type="caution">
    <text evidence="3">The sequence shown here is derived from an EMBL/GenBank/DDBJ whole genome shotgun (WGS) entry which is preliminary data.</text>
</comment>
<feature type="transmembrane region" description="Helical" evidence="1">
    <location>
        <begin position="206"/>
        <end position="231"/>
    </location>
</feature>
<feature type="transmembrane region" description="Helical" evidence="1">
    <location>
        <begin position="251"/>
        <end position="269"/>
    </location>
</feature>
<organism evidence="3 4">
    <name type="scientific">Actinomyces denticolens</name>
    <dbReference type="NCBI Taxonomy" id="52767"/>
    <lineage>
        <taxon>Bacteria</taxon>
        <taxon>Bacillati</taxon>
        <taxon>Actinomycetota</taxon>
        <taxon>Actinomycetes</taxon>
        <taxon>Actinomycetales</taxon>
        <taxon>Actinomycetaceae</taxon>
        <taxon>Actinomyces</taxon>
    </lineage>
</organism>
<feature type="transmembrane region" description="Helical" evidence="1">
    <location>
        <begin position="177"/>
        <end position="194"/>
    </location>
</feature>
<keyword evidence="1" id="KW-0812">Transmembrane</keyword>
<name>A0ABY1IKV0_9ACTO</name>
<dbReference type="PANTHER" id="PTHR39430">
    <property type="entry name" value="MEMBRANE-ASSOCIATED PROTEASE-RELATED"/>
    <property type="match status" value="1"/>
</dbReference>
<sequence>MGASGPCGTDLLCVVGCQVVAIPVWAGMASSQGEVPTAVRPSDFLAHPLPALVGSVLGAVAALVAYRTFMRRLRHGEVLELSTGGALRELAVGLAVGAGVMVVCFALLAAMGVYRVHGLGWQPAAVGALAVGIMAGVGEELFARATLLRLLSAWVGPWWALAATSVFFGAAHLLNDGATLIGVVAIVLEAGVLLTGRVWMAIGVHIAWNAVQAGLFGSTISGNVGGGQGLIQATWHEADLLTGGSMGVEGSLVTIAVGLAAGAALLAAARRRGRLT</sequence>
<keyword evidence="1" id="KW-1133">Transmembrane helix</keyword>
<gene>
    <name evidence="3" type="ORF">SAMN05216246_1322</name>
</gene>
<evidence type="ECO:0000259" key="2">
    <source>
        <dbReference type="Pfam" id="PF02517"/>
    </source>
</evidence>
<keyword evidence="4" id="KW-1185">Reference proteome</keyword>
<feature type="domain" description="CAAX prenyl protease 2/Lysostaphin resistance protein A-like" evidence="2">
    <location>
        <begin position="124"/>
        <end position="211"/>
    </location>
</feature>
<dbReference type="Pfam" id="PF02517">
    <property type="entry name" value="Rce1-like"/>
    <property type="match status" value="1"/>
</dbReference>
<protein>
    <recommendedName>
        <fullName evidence="2">CAAX prenyl protease 2/Lysostaphin resistance protein A-like domain-containing protein</fullName>
    </recommendedName>
</protein>
<feature type="transmembrane region" description="Helical" evidence="1">
    <location>
        <begin position="49"/>
        <end position="69"/>
    </location>
</feature>
<feature type="transmembrane region" description="Helical" evidence="1">
    <location>
        <begin position="120"/>
        <end position="138"/>
    </location>
</feature>
<evidence type="ECO:0000313" key="3">
    <source>
        <dbReference type="EMBL" id="SHJ32857.1"/>
    </source>
</evidence>
<dbReference type="PANTHER" id="PTHR39430:SF1">
    <property type="entry name" value="PROTEASE"/>
    <property type="match status" value="1"/>
</dbReference>
<feature type="transmembrane region" description="Helical" evidence="1">
    <location>
        <begin position="90"/>
        <end position="114"/>
    </location>
</feature>
<dbReference type="InterPro" id="IPR003675">
    <property type="entry name" value="Rce1/LyrA-like_dom"/>
</dbReference>
<feature type="transmembrane region" description="Helical" evidence="1">
    <location>
        <begin position="150"/>
        <end position="171"/>
    </location>
</feature>
<keyword evidence="1" id="KW-0472">Membrane</keyword>
<evidence type="ECO:0000313" key="4">
    <source>
        <dbReference type="Proteomes" id="UP000184390"/>
    </source>
</evidence>
<evidence type="ECO:0000256" key="1">
    <source>
        <dbReference type="SAM" id="Phobius"/>
    </source>
</evidence>
<accession>A0ABY1IKV0</accession>